<keyword evidence="7" id="KW-0732">Signal</keyword>
<keyword evidence="11" id="KW-0406">Ion transport</keyword>
<evidence type="ECO:0000256" key="8">
    <source>
        <dbReference type="ARBA" id="ARBA00022824"/>
    </source>
</evidence>
<keyword evidence="9" id="KW-0106">Calcium</keyword>
<feature type="transmembrane region" description="Helical" evidence="14">
    <location>
        <begin position="150"/>
        <end position="170"/>
    </location>
</feature>
<dbReference type="InterPro" id="IPR009567">
    <property type="entry name" value="SARAF"/>
</dbReference>
<evidence type="ECO:0000256" key="4">
    <source>
        <dbReference type="ARBA" id="ARBA00022448"/>
    </source>
</evidence>
<dbReference type="Pfam" id="PF06682">
    <property type="entry name" value="SARAF"/>
    <property type="match status" value="1"/>
</dbReference>
<dbReference type="KEGG" id="dpte:113794098"/>
<keyword evidence="8" id="KW-0256">Endoplasmic reticulum</keyword>
<dbReference type="PANTHER" id="PTHR15929:SF0">
    <property type="entry name" value="STORE-OPERATED CALCIUM ENTRY-ASSOCIATED REGULATORY FACTOR"/>
    <property type="match status" value="1"/>
</dbReference>
<dbReference type="Proteomes" id="UP000515146">
    <property type="component" value="Unplaced"/>
</dbReference>
<reference evidence="16" key="1">
    <citation type="submission" date="2025-08" db="UniProtKB">
        <authorList>
            <consortium name="RefSeq"/>
        </authorList>
    </citation>
    <scope>IDENTIFICATION</scope>
    <source>
        <strain evidence="16">Airmid</strain>
    </source>
</reference>
<dbReference type="GO" id="GO:0006816">
    <property type="term" value="P:calcium ion transport"/>
    <property type="evidence" value="ECO:0007669"/>
    <property type="project" value="UniProtKB-KW"/>
</dbReference>
<evidence type="ECO:0000256" key="10">
    <source>
        <dbReference type="ARBA" id="ARBA00022989"/>
    </source>
</evidence>
<accession>A0A6P6Y4M9</accession>
<comment type="subcellular location">
    <subcellularLocation>
        <location evidence="1">Endoplasmic reticulum membrane</location>
        <topology evidence="1">Single-pass type I membrane protein</topology>
    </subcellularLocation>
</comment>
<keyword evidence="6 14" id="KW-0812">Transmembrane</keyword>
<evidence type="ECO:0000256" key="14">
    <source>
        <dbReference type="SAM" id="Phobius"/>
    </source>
</evidence>
<dbReference type="AlphaFoldDB" id="A0A6P6Y4M9"/>
<sequence length="201" mass="22805">MIKGCNWMLLFIALYCMMCMVTVMAQQSDRILLKDIQTLTFEFGRLTQSRRNHSVAQLTCIDNDECGNGHCSNMKSMNISTVTCHNKGSDNQSIDWQCTADMPSNYVFKKVNISCEGYDSPQDQYILAGSCSLVGCVLPIPGFSFEWTTVTIIVVILVIICCCCCCCCYCKYQKKSMRVRSNHQVIQQCNQVNRSRSSKIW</sequence>
<keyword evidence="5" id="KW-0109">Calcium transport</keyword>
<evidence type="ECO:0000256" key="11">
    <source>
        <dbReference type="ARBA" id="ARBA00023065"/>
    </source>
</evidence>
<evidence type="ECO:0000313" key="16">
    <source>
        <dbReference type="RefSeq" id="XP_027199986.1"/>
    </source>
</evidence>
<proteinExistence type="inferred from homology"/>
<keyword evidence="4" id="KW-0813">Transport</keyword>
<organism evidence="15 16">
    <name type="scientific">Dermatophagoides pteronyssinus</name>
    <name type="common">European house dust mite</name>
    <dbReference type="NCBI Taxonomy" id="6956"/>
    <lineage>
        <taxon>Eukaryota</taxon>
        <taxon>Metazoa</taxon>
        <taxon>Ecdysozoa</taxon>
        <taxon>Arthropoda</taxon>
        <taxon>Chelicerata</taxon>
        <taxon>Arachnida</taxon>
        <taxon>Acari</taxon>
        <taxon>Acariformes</taxon>
        <taxon>Sarcoptiformes</taxon>
        <taxon>Astigmata</taxon>
        <taxon>Psoroptidia</taxon>
        <taxon>Analgoidea</taxon>
        <taxon>Pyroglyphidae</taxon>
        <taxon>Dermatophagoidinae</taxon>
        <taxon>Dermatophagoides</taxon>
    </lineage>
</organism>
<gene>
    <name evidence="16" type="primary">LOC113794098</name>
</gene>
<keyword evidence="15" id="KW-1185">Reference proteome</keyword>
<dbReference type="GO" id="GO:2001256">
    <property type="term" value="P:regulation of store-operated calcium entry"/>
    <property type="evidence" value="ECO:0007669"/>
    <property type="project" value="InterPro"/>
</dbReference>
<evidence type="ECO:0000256" key="5">
    <source>
        <dbReference type="ARBA" id="ARBA00022568"/>
    </source>
</evidence>
<evidence type="ECO:0000313" key="15">
    <source>
        <dbReference type="Proteomes" id="UP000515146"/>
    </source>
</evidence>
<evidence type="ECO:0000256" key="3">
    <source>
        <dbReference type="ARBA" id="ARBA00016584"/>
    </source>
</evidence>
<keyword evidence="10 14" id="KW-1133">Transmembrane helix</keyword>
<dbReference type="OrthoDB" id="20303at2759"/>
<dbReference type="GO" id="GO:0005789">
    <property type="term" value="C:endoplasmic reticulum membrane"/>
    <property type="evidence" value="ECO:0007669"/>
    <property type="project" value="UniProtKB-SubCell"/>
</dbReference>
<evidence type="ECO:0000256" key="13">
    <source>
        <dbReference type="ARBA" id="ARBA00031116"/>
    </source>
</evidence>
<name>A0A6P6Y4M9_DERPT</name>
<comment type="similarity">
    <text evidence="2">Belongs to the SARAF family.</text>
</comment>
<dbReference type="RefSeq" id="XP_027199986.1">
    <property type="nucleotide sequence ID" value="XM_027344185.1"/>
</dbReference>
<dbReference type="OMA" id="DECGNGH"/>
<evidence type="ECO:0000256" key="12">
    <source>
        <dbReference type="ARBA" id="ARBA00023136"/>
    </source>
</evidence>
<keyword evidence="12 14" id="KW-0472">Membrane</keyword>
<evidence type="ECO:0000256" key="9">
    <source>
        <dbReference type="ARBA" id="ARBA00022837"/>
    </source>
</evidence>
<dbReference type="PANTHER" id="PTHR15929">
    <property type="entry name" value="STORE-OPERATED CALCIUM ENTRY-ASSOCIATED REGULATORY FACTOR"/>
    <property type="match status" value="1"/>
</dbReference>
<evidence type="ECO:0000256" key="7">
    <source>
        <dbReference type="ARBA" id="ARBA00022729"/>
    </source>
</evidence>
<feature type="transmembrane region" description="Helical" evidence="14">
    <location>
        <begin position="6"/>
        <end position="25"/>
    </location>
</feature>
<evidence type="ECO:0000256" key="1">
    <source>
        <dbReference type="ARBA" id="ARBA00004115"/>
    </source>
</evidence>
<evidence type="ECO:0000256" key="6">
    <source>
        <dbReference type="ARBA" id="ARBA00022692"/>
    </source>
</evidence>
<evidence type="ECO:0000256" key="2">
    <source>
        <dbReference type="ARBA" id="ARBA00006833"/>
    </source>
</evidence>
<protein>
    <recommendedName>
        <fullName evidence="3">Store-operated calcium entry-associated regulatory factor</fullName>
    </recommendedName>
    <alternativeName>
        <fullName evidence="13">Transmembrane protein 66</fullName>
    </alternativeName>
</protein>
<dbReference type="InParanoid" id="A0A6P6Y4M9"/>